<keyword evidence="3" id="KW-1185">Reference proteome</keyword>
<reference evidence="2" key="1">
    <citation type="submission" date="2021-11" db="EMBL/GenBank/DDBJ databases">
        <authorList>
            <person name="Herlambang A."/>
            <person name="Guo Y."/>
            <person name="Takashima Y."/>
            <person name="Nishizawa T."/>
        </authorList>
    </citation>
    <scope>NUCLEOTIDE SEQUENCE</scope>
    <source>
        <strain evidence="2">E1425</strain>
    </source>
</reference>
<dbReference type="PANTHER" id="PTHR12697">
    <property type="entry name" value="PBS LYASE HEAT-LIKE PROTEIN"/>
    <property type="match status" value="1"/>
</dbReference>
<dbReference type="Pfam" id="PF05729">
    <property type="entry name" value="NACHT"/>
    <property type="match status" value="1"/>
</dbReference>
<evidence type="ECO:0000313" key="2">
    <source>
        <dbReference type="EMBL" id="GJJ77518.1"/>
    </source>
</evidence>
<protein>
    <recommendedName>
        <fullName evidence="1">NACHT domain-containing protein</fullName>
    </recommendedName>
</protein>
<dbReference type="SUPFAM" id="SSF52540">
    <property type="entry name" value="P-loop containing nucleoside triphosphate hydrolases"/>
    <property type="match status" value="1"/>
</dbReference>
<proteinExistence type="predicted"/>
<sequence length="1843" mass="205259">MMLPAQKPLELARASIEAARQTKGSRREVIKHYRRAKKALYEVDDKTADTATLAGKLDALRELAVVLDHSEQQKRATKCRQRADTLRQKLDEKEKIRKDAISPFLLEVSIAAATSTSSLSQSNISLSAATSFRQSPLFFNKDMNPAPAQCALPGPDEPLQSTYQLAYSLELLQESVLEDVLSPDALKWRQSTWKNLDEKDRLQTISVQIVEAFKRDALKDAATVTEVVLLASVLDREYSRILFTTFIDTINDSAILNLHSLEGLAKVIQGAAPGSIDSDDHVRVLDSLQRKLQSTHPESIRNRQNLLLAVSQVLDAMVDADTGNVDRINIHGPLTDLLWESESTENPYLVFQAAYATQALLNVSDDDNIWRAGFRRGWLTLKAGAGFAKIPDITEIKDALDGLECLYEIGKRGTRLLKDALEAIKNHEKPSFTTKDGLKFKKAWYRAVRAAESYIQEGKLVQFMDLVTTAPCRHQLMFQWGICQLLGQFVFDSRWDLEIRQEAISLLGAFHRGIGLWSHQKKIDQVIFDVLTNVTTSNSTGFEGAKSLLEEMKSQDPTLKPTAHLKSPLWSSVHPVDTTGHVTAKATLLKTVQIQYPWQPRLYGIHKALKTYHAPDLFIRRVSGEELDLATCFVNLAIVEAPAHRQKEKQDLKTKATLFHRIPSFEKVENTNTESIIPLEQLFNKHTLDDGRKIDPKRILVQGRAGIGKTTLCKKLVHAHQNGWWRDLFDVVLWIPLRQLRGFKGNTLETLFREKVFITQNHDQRQVALAEALATCAGEGRVLFILDGMDEIVADTEGDERRTFKSFLMSLLTQQYVVITSRPSGLDSKLLPPIDLEVETVGFSQHNIKDFLVRVLEPNAVRTVEDFIQRTPLIQGLVNIPVQLDVICFSWDKLPTDGLAITMTGLYQLMVRKLWCKDAVRLKKTAGGMSLTEQEINDMSPEDVDELMATELQHLGCLAFKGMRNNHQIEFEEKDLLSAFRDLKDHTRASQRLLPPQLVKVMKQTSFLHTADVHLDSTNVHPRQAWHFLHLTFQEYFAATWIARHFHHKQQCPSTSMMTKEQLAYFVHQHKYNPQYELVWWMVAGLLEGDPLIDFFALLQAAPRDLIGGRHQRILASCLNEARTRLDSKAAEDLDTELKRWFRFEMQMRRHGSYIVCSLGKQVLVPEVSSLGRQLSFPEDVLIEPLNSENSWKTTLLCTLRARPILSDSAIRFILPALKDGDKDVRYCAASVFAKQSTLPVVAIEPLIVTLKDEHERVRHSAASALGNLSTLQGSVIQPLVAALNNEPIEIQLSAARSLEKLSTLSGSGVQPIISALRNDRKNIERLLRLLCFGERCGGSRNPSLLVTALEDEIHINKSPAISIMASRSLLTESAMQTVISALEDGDRKVRTSTVLSLCKKSTLPELPEPVIQALIAILEDDDQDVRLTASLALAKHCVSLPELAIQPLISGLRSDDASVRAPVARVLTYQSALSASIIQFLIAALGDEDSDVRISAVITLGNQSPRPESLVQPLIGALGDEDENVRLAVLVALGSQSPMPETVLQLLIAALSDACYRVRCEAVLALGKQSPLPEPAIQPLIAALNDEYDDVQWEIISALGGQSTLSDSVILPLIAALDDGDDIVRKSVARIFAKQRTLPDSAIRALFTALKDEDEVVRFQAAVALGKRLGYPEPVMETLVALVKGSNLAGSAAYELRNTLMLPESAIQALIASLKDGSVGSTAATILSKQSALTESAIQSLIALLEDENEVSRSYVSTVLGDQSHSLCTALPRLTKEEIACVYEYHLFHYSCTRIFSLQVQEGRLAICTEKGVQYLETMGNELEERITSAIRAVQEKAGLKV</sequence>
<comment type="caution">
    <text evidence="2">The sequence shown here is derived from an EMBL/GenBank/DDBJ whole genome shotgun (WGS) entry which is preliminary data.</text>
</comment>
<dbReference type="SUPFAM" id="SSF48371">
    <property type="entry name" value="ARM repeat"/>
    <property type="match status" value="2"/>
</dbReference>
<dbReference type="InterPro" id="IPR004155">
    <property type="entry name" value="PBS_lyase_HEAT"/>
</dbReference>
<name>A0A9P3HJ74_9FUNG</name>
<dbReference type="SMART" id="SM00567">
    <property type="entry name" value="EZ_HEAT"/>
    <property type="match status" value="6"/>
</dbReference>
<dbReference type="InterPro" id="IPR007111">
    <property type="entry name" value="NACHT_NTPase"/>
</dbReference>
<organism evidence="2 3">
    <name type="scientific">Entomortierella parvispora</name>
    <dbReference type="NCBI Taxonomy" id="205924"/>
    <lineage>
        <taxon>Eukaryota</taxon>
        <taxon>Fungi</taxon>
        <taxon>Fungi incertae sedis</taxon>
        <taxon>Mucoromycota</taxon>
        <taxon>Mortierellomycotina</taxon>
        <taxon>Mortierellomycetes</taxon>
        <taxon>Mortierellales</taxon>
        <taxon>Mortierellaceae</taxon>
        <taxon>Entomortierella</taxon>
    </lineage>
</organism>
<dbReference type="GO" id="GO:0016491">
    <property type="term" value="F:oxidoreductase activity"/>
    <property type="evidence" value="ECO:0007669"/>
    <property type="project" value="TreeGrafter"/>
</dbReference>
<accession>A0A9P3HJ74</accession>
<gene>
    <name evidence="2" type="ORF">EMPS_09877</name>
</gene>
<dbReference type="PANTHER" id="PTHR12697:SF5">
    <property type="entry name" value="DEOXYHYPUSINE HYDROXYLASE"/>
    <property type="match status" value="1"/>
</dbReference>
<dbReference type="Proteomes" id="UP000827284">
    <property type="component" value="Unassembled WGS sequence"/>
</dbReference>
<dbReference type="Pfam" id="PF23238">
    <property type="entry name" value="DUF7068"/>
    <property type="match status" value="1"/>
</dbReference>
<dbReference type="Pfam" id="PF23948">
    <property type="entry name" value="ARM_5"/>
    <property type="match status" value="1"/>
</dbReference>
<dbReference type="InterPro" id="IPR027417">
    <property type="entry name" value="P-loop_NTPase"/>
</dbReference>
<evidence type="ECO:0000259" key="1">
    <source>
        <dbReference type="PROSITE" id="PS50837"/>
    </source>
</evidence>
<dbReference type="EMBL" id="BQFW01000013">
    <property type="protein sequence ID" value="GJJ77518.1"/>
    <property type="molecule type" value="Genomic_DNA"/>
</dbReference>
<feature type="domain" description="NACHT" evidence="1">
    <location>
        <begin position="697"/>
        <end position="825"/>
    </location>
</feature>
<dbReference type="InterPro" id="IPR055496">
    <property type="entry name" value="DUF7068"/>
</dbReference>
<dbReference type="Pfam" id="PF13646">
    <property type="entry name" value="HEAT_2"/>
    <property type="match status" value="4"/>
</dbReference>
<evidence type="ECO:0000313" key="3">
    <source>
        <dbReference type="Proteomes" id="UP000827284"/>
    </source>
</evidence>
<reference evidence="2" key="2">
    <citation type="journal article" date="2022" name="Microbiol. Resour. Announc.">
        <title>Whole-Genome Sequence of Entomortierella parvispora E1425, a Mucoromycotan Fungus Associated with Burkholderiaceae-Related Endosymbiotic Bacteria.</title>
        <authorList>
            <person name="Herlambang A."/>
            <person name="Guo Y."/>
            <person name="Takashima Y."/>
            <person name="Narisawa K."/>
            <person name="Ohta H."/>
            <person name="Nishizawa T."/>
        </authorList>
    </citation>
    <scope>NUCLEOTIDE SEQUENCE</scope>
    <source>
        <strain evidence="2">E1425</strain>
    </source>
</reference>
<dbReference type="InterPro" id="IPR056251">
    <property type="entry name" value="Arm_rpt_dom"/>
</dbReference>
<dbReference type="InterPro" id="IPR016024">
    <property type="entry name" value="ARM-type_fold"/>
</dbReference>
<dbReference type="InterPro" id="IPR011989">
    <property type="entry name" value="ARM-like"/>
</dbReference>
<dbReference type="Gene3D" id="1.25.10.10">
    <property type="entry name" value="Leucine-rich Repeat Variant"/>
    <property type="match status" value="4"/>
</dbReference>
<dbReference type="OrthoDB" id="427518at2759"/>
<dbReference type="Gene3D" id="3.40.50.300">
    <property type="entry name" value="P-loop containing nucleotide triphosphate hydrolases"/>
    <property type="match status" value="1"/>
</dbReference>
<dbReference type="PROSITE" id="PS50837">
    <property type="entry name" value="NACHT"/>
    <property type="match status" value="1"/>
</dbReference>